<dbReference type="InterPro" id="IPR036465">
    <property type="entry name" value="vWFA_dom_sf"/>
</dbReference>
<dbReference type="InterPro" id="IPR050058">
    <property type="entry name" value="Ala-tRNA_ligase"/>
</dbReference>
<dbReference type="SUPFAM" id="SSF53300">
    <property type="entry name" value="vWA-like"/>
    <property type="match status" value="1"/>
</dbReference>
<dbReference type="AlphaFoldDB" id="A0A834VYL3"/>
<dbReference type="GO" id="GO:0002161">
    <property type="term" value="F:aminoacyl-tRNA deacylase activity"/>
    <property type="evidence" value="ECO:0007669"/>
    <property type="project" value="TreeGrafter"/>
</dbReference>
<evidence type="ECO:0000256" key="1">
    <source>
        <dbReference type="SAM" id="Coils"/>
    </source>
</evidence>
<dbReference type="Pfam" id="PF03731">
    <property type="entry name" value="Ku_N"/>
    <property type="match status" value="1"/>
</dbReference>
<protein>
    <submittedName>
        <fullName evidence="4">Alanine--tRNA ligase isoform X1</fullName>
    </submittedName>
</protein>
<dbReference type="InterPro" id="IPR005161">
    <property type="entry name" value="Ku_N"/>
</dbReference>
<feature type="coiled-coil region" evidence="1">
    <location>
        <begin position="65"/>
        <end position="92"/>
    </location>
</feature>
<sequence length="291" mass="31986">MGVEVITQILLTPKILLEESRCSIMLHQTPIERNCDLLNFFTTMSQKVSYLKNRVESLSIPAAKKADIKTKIVLLQEQVRKAQKQIAEENKRKAVKLTTDRAELAASNGKAFCISRVDVGLDVVAVREAVMKVMEQKELSVMVFSTDEATNKAVVCAGVPEKGDKGKLDVSEWLSNALGPLKGRCGKGKNGLATGQETLVLLLDVGPSMHHVLREIEKVCSMLAEKKMIYSKYDEVGIVLFGAKDTDNELTKEVGGYKHVMVLKSIKVVDGDIVEALQQLPKGTTDGDCIR</sequence>
<evidence type="ECO:0000259" key="2">
    <source>
        <dbReference type="Pfam" id="PF02272"/>
    </source>
</evidence>
<dbReference type="Proteomes" id="UP000634136">
    <property type="component" value="Unassembled WGS sequence"/>
</dbReference>
<evidence type="ECO:0000259" key="3">
    <source>
        <dbReference type="Pfam" id="PF03731"/>
    </source>
</evidence>
<dbReference type="GO" id="GO:0004813">
    <property type="term" value="F:alanine-tRNA ligase activity"/>
    <property type="evidence" value="ECO:0007669"/>
    <property type="project" value="TreeGrafter"/>
</dbReference>
<accession>A0A834VYL3</accession>
<organism evidence="4 5">
    <name type="scientific">Senna tora</name>
    <dbReference type="NCBI Taxonomy" id="362788"/>
    <lineage>
        <taxon>Eukaryota</taxon>
        <taxon>Viridiplantae</taxon>
        <taxon>Streptophyta</taxon>
        <taxon>Embryophyta</taxon>
        <taxon>Tracheophyta</taxon>
        <taxon>Spermatophyta</taxon>
        <taxon>Magnoliopsida</taxon>
        <taxon>eudicotyledons</taxon>
        <taxon>Gunneridae</taxon>
        <taxon>Pentapetalae</taxon>
        <taxon>rosids</taxon>
        <taxon>fabids</taxon>
        <taxon>Fabales</taxon>
        <taxon>Fabaceae</taxon>
        <taxon>Caesalpinioideae</taxon>
        <taxon>Cassia clade</taxon>
        <taxon>Senna</taxon>
    </lineage>
</organism>
<feature type="domain" description="Ku70/Ku80 N-terminal alpha/beta" evidence="3">
    <location>
        <begin position="199"/>
        <end position="279"/>
    </location>
</feature>
<keyword evidence="1" id="KW-0175">Coiled coil</keyword>
<dbReference type="Gene3D" id="3.40.50.410">
    <property type="entry name" value="von Willebrand factor, type A domain"/>
    <property type="match status" value="1"/>
</dbReference>
<keyword evidence="5" id="KW-1185">Reference proteome</keyword>
<dbReference type="InterPro" id="IPR003156">
    <property type="entry name" value="DHHA1_dom"/>
</dbReference>
<proteinExistence type="predicted"/>
<dbReference type="PANTHER" id="PTHR11777:SF9">
    <property type="entry name" value="ALANINE--TRNA LIGASE, CYTOPLASMIC"/>
    <property type="match status" value="1"/>
</dbReference>
<gene>
    <name evidence="4" type="ORF">G2W53_040341</name>
</gene>
<dbReference type="GO" id="GO:0009507">
    <property type="term" value="C:chloroplast"/>
    <property type="evidence" value="ECO:0007669"/>
    <property type="project" value="TreeGrafter"/>
</dbReference>
<dbReference type="Pfam" id="PF02272">
    <property type="entry name" value="DHHA1"/>
    <property type="match status" value="1"/>
</dbReference>
<name>A0A834VYL3_9FABA</name>
<dbReference type="GO" id="GO:0003676">
    <property type="term" value="F:nucleic acid binding"/>
    <property type="evidence" value="ECO:0007669"/>
    <property type="project" value="InterPro"/>
</dbReference>
<feature type="domain" description="DHHA1" evidence="2">
    <location>
        <begin position="111"/>
        <end position="196"/>
    </location>
</feature>
<evidence type="ECO:0000313" key="4">
    <source>
        <dbReference type="EMBL" id="KAF7801230.1"/>
    </source>
</evidence>
<evidence type="ECO:0000313" key="5">
    <source>
        <dbReference type="Proteomes" id="UP000634136"/>
    </source>
</evidence>
<dbReference type="PANTHER" id="PTHR11777">
    <property type="entry name" value="ALANYL-TRNA SYNTHETASE"/>
    <property type="match status" value="1"/>
</dbReference>
<dbReference type="GO" id="GO:0006419">
    <property type="term" value="P:alanyl-tRNA aminoacylation"/>
    <property type="evidence" value="ECO:0007669"/>
    <property type="project" value="TreeGrafter"/>
</dbReference>
<dbReference type="GO" id="GO:0005739">
    <property type="term" value="C:mitochondrion"/>
    <property type="evidence" value="ECO:0007669"/>
    <property type="project" value="TreeGrafter"/>
</dbReference>
<dbReference type="EMBL" id="JAAIUW010000013">
    <property type="protein sequence ID" value="KAF7801230.1"/>
    <property type="molecule type" value="Genomic_DNA"/>
</dbReference>
<reference evidence="4" key="1">
    <citation type="submission" date="2020-09" db="EMBL/GenBank/DDBJ databases">
        <title>Genome-Enabled Discovery of Anthraquinone Biosynthesis in Senna tora.</title>
        <authorList>
            <person name="Kang S.-H."/>
            <person name="Pandey R.P."/>
            <person name="Lee C.-M."/>
            <person name="Sim J.-S."/>
            <person name="Jeong J.-T."/>
            <person name="Choi B.-S."/>
            <person name="Jung M."/>
            <person name="Ginzburg D."/>
            <person name="Zhao K."/>
            <person name="Won S.Y."/>
            <person name="Oh T.-J."/>
            <person name="Yu Y."/>
            <person name="Kim N.-H."/>
            <person name="Lee O.R."/>
            <person name="Lee T.-H."/>
            <person name="Bashyal P."/>
            <person name="Kim T.-S."/>
            <person name="Lee W.-H."/>
            <person name="Kawkins C."/>
            <person name="Kim C.-K."/>
            <person name="Kim J.S."/>
            <person name="Ahn B.O."/>
            <person name="Rhee S.Y."/>
            <person name="Sohng J.K."/>
        </authorList>
    </citation>
    <scope>NUCLEOTIDE SEQUENCE</scope>
    <source>
        <tissue evidence="4">Leaf</tissue>
    </source>
</reference>
<keyword evidence="4" id="KW-0436">Ligase</keyword>
<dbReference type="OrthoDB" id="1549518at2759"/>
<comment type="caution">
    <text evidence="4">The sequence shown here is derived from an EMBL/GenBank/DDBJ whole genome shotgun (WGS) entry which is preliminary data.</text>
</comment>